<dbReference type="eggNOG" id="KOG4389">
    <property type="taxonomic scope" value="Eukaryota"/>
</dbReference>
<keyword evidence="8" id="KW-0968">Cytoplasmic vesicle</keyword>
<evidence type="ECO:0000256" key="2">
    <source>
        <dbReference type="ARBA" id="ARBA00022487"/>
    </source>
</evidence>
<evidence type="ECO:0000256" key="1">
    <source>
        <dbReference type="ARBA" id="ARBA00005964"/>
    </source>
</evidence>
<dbReference type="InterPro" id="IPR019826">
    <property type="entry name" value="Carboxylesterase_B_AS"/>
</dbReference>
<keyword evidence="6" id="KW-1015">Disulfide bond</keyword>
<dbReference type="PROSITE" id="PS00941">
    <property type="entry name" value="CARBOXYLESTERASE_B_2"/>
    <property type="match status" value="1"/>
</dbReference>
<accession>F0ZUH9</accession>
<dbReference type="PANTHER" id="PTHR45570">
    <property type="entry name" value="CARBOXYLIC ESTER HYDROLASE"/>
    <property type="match status" value="1"/>
</dbReference>
<feature type="chain" id="PRO_5005128796" description="Carboxylic ester hydrolase" evidence="10">
    <location>
        <begin position="21"/>
        <end position="534"/>
    </location>
</feature>
<dbReference type="RefSeq" id="XP_003291071.1">
    <property type="nucleotide sequence ID" value="XM_003291023.1"/>
</dbReference>
<evidence type="ECO:0000256" key="7">
    <source>
        <dbReference type="ARBA" id="ARBA00023180"/>
    </source>
</evidence>
<dbReference type="STRING" id="5786.F0ZUH9"/>
<dbReference type="EC" id="3.1.1.-" evidence="10"/>
<evidence type="ECO:0000313" key="13">
    <source>
        <dbReference type="Proteomes" id="UP000001064"/>
    </source>
</evidence>
<dbReference type="CDD" id="cd00312">
    <property type="entry name" value="Esterase_lipase"/>
    <property type="match status" value="1"/>
</dbReference>
<keyword evidence="3 10" id="KW-0732">Signal</keyword>
<evidence type="ECO:0000256" key="6">
    <source>
        <dbReference type="ARBA" id="ARBA00023157"/>
    </source>
</evidence>
<name>F0ZUH9_DICPU</name>
<dbReference type="VEuPathDB" id="AmoebaDB:DICPUDRAFT_155629"/>
<evidence type="ECO:0000259" key="11">
    <source>
        <dbReference type="Pfam" id="PF00135"/>
    </source>
</evidence>
<dbReference type="InterPro" id="IPR019819">
    <property type="entry name" value="Carboxylesterase_B_CS"/>
</dbReference>
<evidence type="ECO:0000256" key="10">
    <source>
        <dbReference type="RuleBase" id="RU361235"/>
    </source>
</evidence>
<dbReference type="SUPFAM" id="SSF53474">
    <property type="entry name" value="alpha/beta-Hydrolases"/>
    <property type="match status" value="1"/>
</dbReference>
<keyword evidence="5" id="KW-0472">Membrane</keyword>
<dbReference type="Pfam" id="PF00135">
    <property type="entry name" value="COesterase"/>
    <property type="match status" value="1"/>
</dbReference>
<dbReference type="Proteomes" id="UP000001064">
    <property type="component" value="Unassembled WGS sequence"/>
</dbReference>
<dbReference type="OrthoDB" id="408631at2759"/>
<dbReference type="OMA" id="DYRKEKC"/>
<gene>
    <name evidence="12" type="ORF">DICPUDRAFT_155629</name>
</gene>
<dbReference type="EMBL" id="GL871195">
    <property type="protein sequence ID" value="EGC32385.1"/>
    <property type="molecule type" value="Genomic_DNA"/>
</dbReference>
<feature type="signal peptide" evidence="10">
    <location>
        <begin position="1"/>
        <end position="20"/>
    </location>
</feature>
<dbReference type="PROSITE" id="PS00122">
    <property type="entry name" value="CARBOXYLESTERASE_B_1"/>
    <property type="match status" value="1"/>
</dbReference>
<dbReference type="InterPro" id="IPR029058">
    <property type="entry name" value="AB_hydrolase_fold"/>
</dbReference>
<sequence>MTTKLITLIFILLLVNCSQSLRKSKSNTSPDLVFTSKGGLRGIVYDSHRVFYGIPFASAPVNELRWESPVEPKDWKHIRDATHQKPQCAQRCSLGDGACSEVGTSEDCLYLDVFTPRNANSNSKLPVIVFFPGGGFVVGSGSVKLYDATKFANSSVIFVNTNYRLGVLGFLGTDLMSGNYGFLDQIKALEWVNKNIEAFGGDKTKVTIFGESAGSLSVATHMVSPYSKPYFHAAILSSTPFSTGLKDKSKARGYATRFANFINCNVEDITCLRSKSMEEILDAQAKVRMQVGEKVLDTFTIWAPIVDGDIIPKQPLTAAKDGEVHNVPTIIGNVYDEGIIFVYLTHPNKINPRLYPKYLSLMFPLTWSQIITKYPASGKDARPALSRVINDYLFRCPDRYFLNKLVKSSKHKEPVYHYFYSHIKSSGHPLEHCDGRVCHGTELSVFFNSYEAMGEELTQYEREMAVSINNYFVNFAKTHNPSEGLKVPIDWSPVSKSQNVTLVIDDGFELDHDKITNDPKCDMFDRLSYGGYTK</sequence>
<dbReference type="ESTHER" id="dicpu-f0zuh9">
    <property type="family name" value="Cholinesterase-like"/>
</dbReference>
<dbReference type="GO" id="GO:0052689">
    <property type="term" value="F:carboxylic ester hydrolase activity"/>
    <property type="evidence" value="ECO:0007669"/>
    <property type="project" value="UniProtKB-KW"/>
</dbReference>
<dbReference type="InterPro" id="IPR002018">
    <property type="entry name" value="CarbesteraseB"/>
</dbReference>
<evidence type="ECO:0000256" key="5">
    <source>
        <dbReference type="ARBA" id="ARBA00023136"/>
    </source>
</evidence>
<evidence type="ECO:0000256" key="3">
    <source>
        <dbReference type="ARBA" id="ARBA00022729"/>
    </source>
</evidence>
<dbReference type="KEGG" id="dpp:DICPUDRAFT_155629"/>
<dbReference type="InParanoid" id="F0ZUH9"/>
<keyword evidence="7" id="KW-0325">Glycoprotein</keyword>
<feature type="domain" description="Carboxylesterase type B" evidence="11">
    <location>
        <begin position="32"/>
        <end position="509"/>
    </location>
</feature>
<proteinExistence type="inferred from homology"/>
<keyword evidence="4 10" id="KW-0378">Hydrolase</keyword>
<organism evidence="12 13">
    <name type="scientific">Dictyostelium purpureum</name>
    <name type="common">Slime mold</name>
    <dbReference type="NCBI Taxonomy" id="5786"/>
    <lineage>
        <taxon>Eukaryota</taxon>
        <taxon>Amoebozoa</taxon>
        <taxon>Evosea</taxon>
        <taxon>Eumycetozoa</taxon>
        <taxon>Dictyostelia</taxon>
        <taxon>Dictyosteliales</taxon>
        <taxon>Dictyosteliaceae</taxon>
        <taxon>Dictyostelium</taxon>
    </lineage>
</organism>
<dbReference type="AlphaFoldDB" id="F0ZUH9"/>
<dbReference type="FunFam" id="3.40.50.1820:FF:000293">
    <property type="entry name" value="Carboxylic ester hydrolase"/>
    <property type="match status" value="1"/>
</dbReference>
<dbReference type="Gene3D" id="3.40.50.1820">
    <property type="entry name" value="alpha/beta hydrolase"/>
    <property type="match status" value="1"/>
</dbReference>
<evidence type="ECO:0000313" key="12">
    <source>
        <dbReference type="EMBL" id="EGC32385.1"/>
    </source>
</evidence>
<evidence type="ECO:0000256" key="8">
    <source>
        <dbReference type="ARBA" id="ARBA00023329"/>
    </source>
</evidence>
<protein>
    <recommendedName>
        <fullName evidence="10">Carboxylic ester hydrolase</fullName>
        <ecNumber evidence="10">3.1.1.-</ecNumber>
    </recommendedName>
</protein>
<keyword evidence="13" id="KW-1185">Reference proteome</keyword>
<evidence type="ECO:0000256" key="9">
    <source>
        <dbReference type="ARBA" id="ARBA00060494"/>
    </source>
</evidence>
<evidence type="ECO:0000256" key="4">
    <source>
        <dbReference type="ARBA" id="ARBA00022801"/>
    </source>
</evidence>
<dbReference type="GO" id="GO:0033118">
    <property type="term" value="C:esterosome membrane"/>
    <property type="evidence" value="ECO:0007669"/>
    <property type="project" value="UniProtKB-SubCell"/>
</dbReference>
<dbReference type="GeneID" id="10507268"/>
<reference evidence="13" key="1">
    <citation type="journal article" date="2011" name="Genome Biol.">
        <title>Comparative genomics of the social amoebae Dictyostelium discoideum and Dictyostelium purpureum.</title>
        <authorList>
            <consortium name="US DOE Joint Genome Institute (JGI-PGF)"/>
            <person name="Sucgang R."/>
            <person name="Kuo A."/>
            <person name="Tian X."/>
            <person name="Salerno W."/>
            <person name="Parikh A."/>
            <person name="Feasley C.L."/>
            <person name="Dalin E."/>
            <person name="Tu H."/>
            <person name="Huang E."/>
            <person name="Barry K."/>
            <person name="Lindquist E."/>
            <person name="Shapiro H."/>
            <person name="Bruce D."/>
            <person name="Schmutz J."/>
            <person name="Salamov A."/>
            <person name="Fey P."/>
            <person name="Gaudet P."/>
            <person name="Anjard C."/>
            <person name="Babu M.M."/>
            <person name="Basu S."/>
            <person name="Bushmanova Y."/>
            <person name="van der Wel H."/>
            <person name="Katoh-Kurasawa M."/>
            <person name="Dinh C."/>
            <person name="Coutinho P.M."/>
            <person name="Saito T."/>
            <person name="Elias M."/>
            <person name="Schaap P."/>
            <person name="Kay R.R."/>
            <person name="Henrissat B."/>
            <person name="Eichinger L."/>
            <person name="Rivero F."/>
            <person name="Putnam N.H."/>
            <person name="West C.M."/>
            <person name="Loomis W.F."/>
            <person name="Chisholm R.L."/>
            <person name="Shaulsky G."/>
            <person name="Strassmann J.E."/>
            <person name="Queller D.C."/>
            <person name="Kuspa A."/>
            <person name="Grigoriev I.V."/>
        </authorList>
    </citation>
    <scope>NUCLEOTIDE SEQUENCE [LARGE SCALE GENOMIC DNA]</scope>
    <source>
        <strain evidence="13">QSDP1</strain>
    </source>
</reference>
<keyword evidence="2" id="KW-0719">Serine esterase</keyword>
<comment type="subcellular location">
    <subcellularLocation>
        <location evidence="9">Cytoplasmic vesicle</location>
        <location evidence="9">Esterosome membrane</location>
    </subcellularLocation>
</comment>
<dbReference type="PANTHER" id="PTHR45570:SF1">
    <property type="entry name" value="CARBOXYLIC ESTER HYDROLASE"/>
    <property type="match status" value="1"/>
</dbReference>
<comment type="similarity">
    <text evidence="1 10">Belongs to the type-B carboxylesterase/lipase family.</text>
</comment>